<dbReference type="PROSITE" id="PS50042">
    <property type="entry name" value="CNMP_BINDING_3"/>
    <property type="match status" value="1"/>
</dbReference>
<evidence type="ECO:0000313" key="11">
    <source>
        <dbReference type="EMBL" id="CAE4662822.1"/>
    </source>
</evidence>
<feature type="transmembrane region" description="Helical" evidence="9">
    <location>
        <begin position="341"/>
        <end position="359"/>
    </location>
</feature>
<feature type="domain" description="Cyclic nucleotide-binding" evidence="10">
    <location>
        <begin position="621"/>
        <end position="725"/>
    </location>
</feature>
<dbReference type="EMBL" id="HBNR01085161">
    <property type="protein sequence ID" value="CAE4662822.1"/>
    <property type="molecule type" value="Transcribed_RNA"/>
</dbReference>
<feature type="transmembrane region" description="Helical" evidence="9">
    <location>
        <begin position="440"/>
        <end position="461"/>
    </location>
</feature>
<evidence type="ECO:0000256" key="4">
    <source>
        <dbReference type="ARBA" id="ARBA00022989"/>
    </source>
</evidence>
<evidence type="ECO:0000256" key="5">
    <source>
        <dbReference type="ARBA" id="ARBA00023065"/>
    </source>
</evidence>
<evidence type="ECO:0000256" key="8">
    <source>
        <dbReference type="SAM" id="MobiDB-lite"/>
    </source>
</evidence>
<feature type="region of interest" description="Disordered" evidence="8">
    <location>
        <begin position="823"/>
        <end position="856"/>
    </location>
</feature>
<evidence type="ECO:0000256" key="7">
    <source>
        <dbReference type="SAM" id="Coils"/>
    </source>
</evidence>
<dbReference type="SUPFAM" id="SSF81324">
    <property type="entry name" value="Voltage-gated potassium channels"/>
    <property type="match status" value="1"/>
</dbReference>
<dbReference type="GO" id="GO:0005249">
    <property type="term" value="F:voltage-gated potassium channel activity"/>
    <property type="evidence" value="ECO:0007669"/>
    <property type="project" value="TreeGrafter"/>
</dbReference>
<name>A0A7S4VSB0_9DINO</name>
<keyword evidence="4 9" id="KW-1133">Transmembrane helix</keyword>
<dbReference type="InterPro" id="IPR000595">
    <property type="entry name" value="cNMP-bd_dom"/>
</dbReference>
<dbReference type="PANTHER" id="PTHR45689:SF5">
    <property type="entry name" value="I[[H]] CHANNEL, ISOFORM E"/>
    <property type="match status" value="1"/>
</dbReference>
<evidence type="ECO:0000256" key="9">
    <source>
        <dbReference type="SAM" id="Phobius"/>
    </source>
</evidence>
<dbReference type="Gene3D" id="2.60.120.10">
    <property type="entry name" value="Jelly Rolls"/>
    <property type="match status" value="1"/>
</dbReference>
<sequence>MSRHTAPVRSGSEAPVPPSVWRALIDNLEAEFAKLQGENEALRAQIAHVRGNPSTEQLHPVSDLLKPDAHPFGVHHTHSDDPGLSCAVSCASLPVSHQSQGGGFLRTPRFSLRSLDSDESEIFPLSRVSRSPAPTRGRSLSRYSEYDDHPPRRHSHSSGFGMVVPAVTVPAVTERSLPHGRSKQLWSKVREKVAAGQITRQKVMERGLRQTQDNIELSQVWATTPKQKNSKLMRRSSQLISTHSATTDSQNSVIVDRTQSNTRMKSHLRRTTKHIDGDEEQEGRSFTAFISRFIVKPDDKRHLAWDLFSLLILSYDCLSTPMDVFEMQWSMFKETMDLCTLTFWTIDIIITFFCGYHTVKDIEMRPSRIACHYLKTWFGVDFTIVMLEWLSVTGAGILRAGKVIRGARVIRMLRIIKVQTLFEELHDFIRSETTMMVFQISRLVIFILVINHFVACGWWAVGNYVENVQVRWVDLVKQADDGFGYSYLTSLHWALTQFTPASMEVVPTNVWERGYTILVMMMGLGAFSSFLASISSLMTQLRALRSMQYKEDLLIRRYLMEHSISLELGNRIMFFFRENRRFVKRQRLVEKDVKALEMLPESMRIRLHWEVYESVITPHPLFFHLNFTDHLGLVEICHRSMTESLLGQGHELFHSGKVAERMYFVGKGSMSYNPGRTCEETTADDVMEGQWLSEMVLWMNWVHRGTVRALTHSHLVELEASKFHEHARHHLITFEHCRHYARLYVERIARMSNDRVFKTESEATSHFSEDDQWLPEDTWGNVDDLQILVHQTSERLENSAKRRSMTGVLSLLLNVFSERDTLASVNPRRGNTRAQNSRSRRKNESTTPPLRHVLAH</sequence>
<dbReference type="GO" id="GO:0035725">
    <property type="term" value="P:sodium ion transmembrane transport"/>
    <property type="evidence" value="ECO:0007669"/>
    <property type="project" value="TreeGrafter"/>
</dbReference>
<dbReference type="Gene3D" id="1.10.287.70">
    <property type="match status" value="1"/>
</dbReference>
<dbReference type="CDD" id="cd00038">
    <property type="entry name" value="CAP_ED"/>
    <property type="match status" value="1"/>
</dbReference>
<feature type="region of interest" description="Disordered" evidence="8">
    <location>
        <begin position="127"/>
        <end position="160"/>
    </location>
</feature>
<dbReference type="SUPFAM" id="SSF51206">
    <property type="entry name" value="cAMP-binding domain-like"/>
    <property type="match status" value="1"/>
</dbReference>
<protein>
    <recommendedName>
        <fullName evidence="10">Cyclic nucleotide-binding domain-containing protein</fullName>
    </recommendedName>
</protein>
<keyword evidence="7" id="KW-0175">Coiled coil</keyword>
<dbReference type="Pfam" id="PF00027">
    <property type="entry name" value="cNMP_binding"/>
    <property type="match status" value="1"/>
</dbReference>
<evidence type="ECO:0000256" key="3">
    <source>
        <dbReference type="ARBA" id="ARBA00022692"/>
    </source>
</evidence>
<dbReference type="GO" id="GO:0098855">
    <property type="term" value="C:HCN channel complex"/>
    <property type="evidence" value="ECO:0007669"/>
    <property type="project" value="TreeGrafter"/>
</dbReference>
<dbReference type="PANTHER" id="PTHR45689">
    <property type="entry name" value="I[[H]] CHANNEL, ISOFORM E"/>
    <property type="match status" value="1"/>
</dbReference>
<comment type="subcellular location">
    <subcellularLocation>
        <location evidence="1">Membrane</location>
        <topology evidence="1">Multi-pass membrane protein</topology>
    </subcellularLocation>
</comment>
<dbReference type="InterPro" id="IPR051413">
    <property type="entry name" value="K/Na_HCN_channel"/>
</dbReference>
<keyword evidence="3 9" id="KW-0812">Transmembrane</keyword>
<keyword evidence="5" id="KW-0406">Ion transport</keyword>
<dbReference type="InterPro" id="IPR014710">
    <property type="entry name" value="RmlC-like_jellyroll"/>
</dbReference>
<reference evidence="11" key="1">
    <citation type="submission" date="2021-01" db="EMBL/GenBank/DDBJ databases">
        <authorList>
            <person name="Corre E."/>
            <person name="Pelletier E."/>
            <person name="Niang G."/>
            <person name="Scheremetjew M."/>
            <person name="Finn R."/>
            <person name="Kale V."/>
            <person name="Holt S."/>
            <person name="Cochrane G."/>
            <person name="Meng A."/>
            <person name="Brown T."/>
            <person name="Cohen L."/>
        </authorList>
    </citation>
    <scope>NUCLEOTIDE SEQUENCE</scope>
    <source>
        <strain evidence="11">CCMP3105</strain>
    </source>
</reference>
<evidence type="ECO:0000256" key="6">
    <source>
        <dbReference type="ARBA" id="ARBA00023136"/>
    </source>
</evidence>
<gene>
    <name evidence="11" type="ORF">AMON00008_LOCUS60953</name>
</gene>
<evidence type="ECO:0000256" key="1">
    <source>
        <dbReference type="ARBA" id="ARBA00004141"/>
    </source>
</evidence>
<evidence type="ECO:0000256" key="2">
    <source>
        <dbReference type="ARBA" id="ARBA00022448"/>
    </source>
</evidence>
<proteinExistence type="predicted"/>
<feature type="coiled-coil region" evidence="7">
    <location>
        <begin position="25"/>
        <end position="52"/>
    </location>
</feature>
<dbReference type="AlphaFoldDB" id="A0A7S4VSB0"/>
<keyword evidence="6 9" id="KW-0472">Membrane</keyword>
<dbReference type="InterPro" id="IPR005821">
    <property type="entry name" value="Ion_trans_dom"/>
</dbReference>
<evidence type="ECO:0000259" key="10">
    <source>
        <dbReference type="PROSITE" id="PS50042"/>
    </source>
</evidence>
<dbReference type="Pfam" id="PF00520">
    <property type="entry name" value="Ion_trans"/>
    <property type="match status" value="1"/>
</dbReference>
<dbReference type="InterPro" id="IPR018490">
    <property type="entry name" value="cNMP-bd_dom_sf"/>
</dbReference>
<dbReference type="GO" id="GO:0003254">
    <property type="term" value="P:regulation of membrane depolarization"/>
    <property type="evidence" value="ECO:0007669"/>
    <property type="project" value="TreeGrafter"/>
</dbReference>
<accession>A0A7S4VSB0</accession>
<organism evidence="11">
    <name type="scientific">Alexandrium monilatum</name>
    <dbReference type="NCBI Taxonomy" id="311494"/>
    <lineage>
        <taxon>Eukaryota</taxon>
        <taxon>Sar</taxon>
        <taxon>Alveolata</taxon>
        <taxon>Dinophyceae</taxon>
        <taxon>Gonyaulacales</taxon>
        <taxon>Pyrocystaceae</taxon>
        <taxon>Alexandrium</taxon>
    </lineage>
</organism>
<keyword evidence="2" id="KW-0813">Transport</keyword>
<feature type="transmembrane region" description="Helical" evidence="9">
    <location>
        <begin position="515"/>
        <end position="538"/>
    </location>
</feature>